<protein>
    <submittedName>
        <fullName evidence="1">Uncharacterized protein</fullName>
    </submittedName>
</protein>
<keyword evidence="2" id="KW-1185">Reference proteome</keyword>
<dbReference type="AlphaFoldDB" id="A0A1R3G0V1"/>
<dbReference type="Proteomes" id="UP000187203">
    <property type="component" value="Unassembled WGS sequence"/>
</dbReference>
<dbReference type="EMBL" id="AWUE01024069">
    <property type="protein sequence ID" value="OMO51718.1"/>
    <property type="molecule type" value="Genomic_DNA"/>
</dbReference>
<gene>
    <name evidence="1" type="ORF">COLO4_37540</name>
</gene>
<organism evidence="1 2">
    <name type="scientific">Corchorus olitorius</name>
    <dbReference type="NCBI Taxonomy" id="93759"/>
    <lineage>
        <taxon>Eukaryota</taxon>
        <taxon>Viridiplantae</taxon>
        <taxon>Streptophyta</taxon>
        <taxon>Embryophyta</taxon>
        <taxon>Tracheophyta</taxon>
        <taxon>Spermatophyta</taxon>
        <taxon>Magnoliopsida</taxon>
        <taxon>eudicotyledons</taxon>
        <taxon>Gunneridae</taxon>
        <taxon>Pentapetalae</taxon>
        <taxon>rosids</taxon>
        <taxon>malvids</taxon>
        <taxon>Malvales</taxon>
        <taxon>Malvaceae</taxon>
        <taxon>Grewioideae</taxon>
        <taxon>Apeibeae</taxon>
        <taxon>Corchorus</taxon>
    </lineage>
</organism>
<proteinExistence type="predicted"/>
<name>A0A1R3G0V1_9ROSI</name>
<comment type="caution">
    <text evidence="1">The sequence shown here is derived from an EMBL/GenBank/DDBJ whole genome shotgun (WGS) entry which is preliminary data.</text>
</comment>
<accession>A0A1R3G0V1</accession>
<evidence type="ECO:0000313" key="1">
    <source>
        <dbReference type="EMBL" id="OMO51718.1"/>
    </source>
</evidence>
<sequence>MDCFSVEIAGRSFVRFSSASKRLTALISTTVEAMILEVTALDLVRRLDAMVEGLFKFFAHLQLIPTAPNEGCVRWQASFGSDFEIGYHSWDLATLACTLGNTSNKYDILRRIVSKHSSRLQSIALSDSFESGMIFLGEEQIARSKKQARNGFN</sequence>
<evidence type="ECO:0000313" key="2">
    <source>
        <dbReference type="Proteomes" id="UP000187203"/>
    </source>
</evidence>
<reference evidence="2" key="1">
    <citation type="submission" date="2013-09" db="EMBL/GenBank/DDBJ databases">
        <title>Corchorus olitorius genome sequencing.</title>
        <authorList>
            <person name="Alam M."/>
            <person name="Haque M.S."/>
            <person name="Islam M.S."/>
            <person name="Emdad E.M."/>
            <person name="Islam M.M."/>
            <person name="Ahmed B."/>
            <person name="Halim A."/>
            <person name="Hossen Q.M.M."/>
            <person name="Hossain M.Z."/>
            <person name="Ahmed R."/>
            <person name="Khan M.M."/>
            <person name="Islam R."/>
            <person name="Rashid M.M."/>
            <person name="Khan S.A."/>
            <person name="Rahman M.S."/>
            <person name="Alam M."/>
            <person name="Yahiya A.S."/>
            <person name="Khan M.S."/>
            <person name="Azam M.S."/>
            <person name="Haque T."/>
            <person name="Lashkar M.Z.H."/>
            <person name="Akhand A.I."/>
            <person name="Morshed G."/>
            <person name="Roy S."/>
            <person name="Uddin K.S."/>
            <person name="Rabeya T."/>
            <person name="Hossain A.S."/>
            <person name="Chowdhury A."/>
            <person name="Snigdha A.R."/>
            <person name="Mortoza M.S."/>
            <person name="Matin S.A."/>
            <person name="Hoque S.M.E."/>
            <person name="Islam M.K."/>
            <person name="Roy D.K."/>
            <person name="Haider R."/>
            <person name="Moosa M.M."/>
            <person name="Elias S.M."/>
            <person name="Hasan A.M."/>
            <person name="Jahan S."/>
            <person name="Shafiuddin M."/>
            <person name="Mahmood N."/>
            <person name="Shommy N.S."/>
        </authorList>
    </citation>
    <scope>NUCLEOTIDE SEQUENCE [LARGE SCALE GENOMIC DNA]</scope>
    <source>
        <strain evidence="2">cv. O-4</strain>
    </source>
</reference>